<dbReference type="eggNOG" id="ENOG5032GS3">
    <property type="taxonomic scope" value="Bacteria"/>
</dbReference>
<dbReference type="Proteomes" id="UP000005442">
    <property type="component" value="Chromosome"/>
</dbReference>
<protein>
    <recommendedName>
        <fullName evidence="4">DUF3263 domain-containing protein</fullName>
    </recommendedName>
</protein>
<feature type="compositionally biased region" description="Low complexity" evidence="1">
    <location>
        <begin position="9"/>
        <end position="29"/>
    </location>
</feature>
<proteinExistence type="predicted"/>
<sequence length="149" mass="16574">MEVGQDDTGGAAHARPPAVPAGRRGAPVANHVRVTLPQRNGSPRRGRPLSVKDEVALNTDPPTRLGPYEWAIVEFIRRWYRFGGGSAQEIFEEFGLDEQEFFTRALDLFQTVVPADALGLTAMVHHEIHKVCRWRLHLCTRSTNCSTAS</sequence>
<dbReference type="RefSeq" id="WP_014211305.1">
    <property type="nucleotide sequence ID" value="NC_016604.1"/>
</dbReference>
<evidence type="ECO:0008006" key="4">
    <source>
        <dbReference type="Google" id="ProtNLM"/>
    </source>
</evidence>
<reference evidence="2 3" key="1">
    <citation type="submission" date="2011-12" db="EMBL/GenBank/DDBJ databases">
        <title>Complete sequence of Mycobacterium rhodesiae NBB3.</title>
        <authorList>
            <consortium name="US DOE Joint Genome Institute"/>
            <person name="Lucas S."/>
            <person name="Han J."/>
            <person name="Lapidus A."/>
            <person name="Cheng J.-F."/>
            <person name="Goodwin L."/>
            <person name="Pitluck S."/>
            <person name="Peters L."/>
            <person name="Mikhailova N."/>
            <person name="Gu W."/>
            <person name="Detter J.C."/>
            <person name="Han C."/>
            <person name="Tapia R."/>
            <person name="Land M."/>
            <person name="Hauser L."/>
            <person name="Kyrpides N."/>
            <person name="Ivanova N."/>
            <person name="Pagani I."/>
            <person name="Mattes T."/>
            <person name="Holmes A."/>
            <person name="Rutledge P."/>
            <person name="Paulsen I."/>
            <person name="Coleman N."/>
            <person name="Woyke T."/>
        </authorList>
    </citation>
    <scope>NUCLEOTIDE SEQUENCE [LARGE SCALE GENOMIC DNA]</scope>
    <source>
        <strain evidence="2 3">NBB3</strain>
    </source>
</reference>
<name>G4H7L1_MYCRN</name>
<accession>G4H7L1</accession>
<dbReference type="KEGG" id="mrh:MycrhN_2984"/>
<keyword evidence="3" id="KW-1185">Reference proteome</keyword>
<organism evidence="2 3">
    <name type="scientific">Mycolicibacterium rhodesiae (strain NBB3)</name>
    <name type="common">Mycobacterium rhodesiae</name>
    <dbReference type="NCBI Taxonomy" id="710685"/>
    <lineage>
        <taxon>Bacteria</taxon>
        <taxon>Bacillati</taxon>
        <taxon>Actinomycetota</taxon>
        <taxon>Actinomycetes</taxon>
        <taxon>Mycobacteriales</taxon>
        <taxon>Mycobacteriaceae</taxon>
        <taxon>Mycolicibacterium</taxon>
    </lineage>
</organism>
<gene>
    <name evidence="2" type="ordered locus">MycrhN_2984</name>
</gene>
<evidence type="ECO:0000256" key="1">
    <source>
        <dbReference type="SAM" id="MobiDB-lite"/>
    </source>
</evidence>
<dbReference type="PATRIC" id="fig|710685.3.peg.2981"/>
<dbReference type="STRING" id="710685.MycrhN_2984"/>
<dbReference type="HOGENOM" id="CLU_1545957_0_0_11"/>
<dbReference type="AlphaFoldDB" id="G4H7L1"/>
<dbReference type="OrthoDB" id="4564819at2"/>
<evidence type="ECO:0000313" key="3">
    <source>
        <dbReference type="Proteomes" id="UP000005442"/>
    </source>
</evidence>
<evidence type="ECO:0000313" key="2">
    <source>
        <dbReference type="EMBL" id="AEV73531.1"/>
    </source>
</evidence>
<dbReference type="EMBL" id="CP003169">
    <property type="protein sequence ID" value="AEV73531.1"/>
    <property type="molecule type" value="Genomic_DNA"/>
</dbReference>
<feature type="region of interest" description="Disordered" evidence="1">
    <location>
        <begin position="1"/>
        <end position="58"/>
    </location>
</feature>